<dbReference type="RefSeq" id="WP_067499046.1">
    <property type="nucleotide sequence ID" value="NZ_SNXK01000023.1"/>
</dbReference>
<feature type="transmembrane region" description="Helical" evidence="2">
    <location>
        <begin position="68"/>
        <end position="88"/>
    </location>
</feature>
<organism evidence="3 4">
    <name type="scientific">Nocardia ignorata</name>
    <dbReference type="NCBI Taxonomy" id="145285"/>
    <lineage>
        <taxon>Bacteria</taxon>
        <taxon>Bacillati</taxon>
        <taxon>Actinomycetota</taxon>
        <taxon>Actinomycetes</taxon>
        <taxon>Mycobacteriales</taxon>
        <taxon>Nocardiaceae</taxon>
        <taxon>Nocardia</taxon>
    </lineage>
</organism>
<feature type="region of interest" description="Disordered" evidence="1">
    <location>
        <begin position="1"/>
        <end position="64"/>
    </location>
</feature>
<feature type="compositionally biased region" description="Low complexity" evidence="1">
    <location>
        <begin position="35"/>
        <end position="56"/>
    </location>
</feature>
<feature type="compositionally biased region" description="Low complexity" evidence="1">
    <location>
        <begin position="1"/>
        <end position="13"/>
    </location>
</feature>
<keyword evidence="2" id="KW-1133">Transmembrane helix</keyword>
<comment type="caution">
    <text evidence="3">The sequence shown here is derived from an EMBL/GenBank/DDBJ whole genome shotgun (WGS) entry which is preliminary data.</text>
</comment>
<evidence type="ECO:0000256" key="2">
    <source>
        <dbReference type="SAM" id="Phobius"/>
    </source>
</evidence>
<evidence type="ECO:0000313" key="4">
    <source>
        <dbReference type="Proteomes" id="UP000295087"/>
    </source>
</evidence>
<evidence type="ECO:0000256" key="1">
    <source>
        <dbReference type="SAM" id="MobiDB-lite"/>
    </source>
</evidence>
<proteinExistence type="predicted"/>
<name>A0A4R6NWI4_NOCIG</name>
<keyword evidence="4" id="KW-1185">Reference proteome</keyword>
<evidence type="ECO:0000313" key="3">
    <source>
        <dbReference type="EMBL" id="TDP27621.1"/>
    </source>
</evidence>
<dbReference type="AlphaFoldDB" id="A0A4R6NWI4"/>
<protein>
    <submittedName>
        <fullName evidence="3">Uncharacterized protein</fullName>
    </submittedName>
</protein>
<dbReference type="Proteomes" id="UP000295087">
    <property type="component" value="Unassembled WGS sequence"/>
</dbReference>
<dbReference type="EMBL" id="SNXK01000023">
    <property type="protein sequence ID" value="TDP27621.1"/>
    <property type="molecule type" value="Genomic_DNA"/>
</dbReference>
<gene>
    <name evidence="3" type="ORF">DFR75_12312</name>
</gene>
<accession>A0A4R6NWI4</accession>
<sequence length="96" mass="10822">MSYPAPQQPSGYPQQPPMGYPHPQAGFPQQPPTGYPQAPHQGYPPQQAPAGRQQPPIVRSREQKGHSIIKHLFLGMFVAYIPTIYYALSPNHYFHM</sequence>
<keyword evidence="2" id="KW-0472">Membrane</keyword>
<reference evidence="3 4" key="1">
    <citation type="submission" date="2019-03" db="EMBL/GenBank/DDBJ databases">
        <title>Genomic Encyclopedia of Type Strains, Phase IV (KMG-IV): sequencing the most valuable type-strain genomes for metagenomic binning, comparative biology and taxonomic classification.</title>
        <authorList>
            <person name="Goeker M."/>
        </authorList>
    </citation>
    <scope>NUCLEOTIDE SEQUENCE [LARGE SCALE GENOMIC DNA]</scope>
    <source>
        <strain evidence="3 4">DSM 44496</strain>
    </source>
</reference>
<keyword evidence="2" id="KW-0812">Transmembrane</keyword>